<evidence type="ECO:0000313" key="3">
    <source>
        <dbReference type="Proteomes" id="UP000076858"/>
    </source>
</evidence>
<feature type="signal peptide" evidence="1">
    <location>
        <begin position="1"/>
        <end position="16"/>
    </location>
</feature>
<proteinExistence type="predicted"/>
<protein>
    <submittedName>
        <fullName evidence="2">Uncharacterized protein</fullName>
    </submittedName>
</protein>
<sequence>MCIVLLLVLTVWVAERMWSELPISSYQKVILGYKNKFLFLLFGLLRFNL</sequence>
<feature type="chain" id="PRO_5007855167" evidence="1">
    <location>
        <begin position="17"/>
        <end position="49"/>
    </location>
</feature>
<keyword evidence="3" id="KW-1185">Reference proteome</keyword>
<name>A0A165A6N5_9CRUS</name>
<dbReference type="EMBL" id="LRGB01000642">
    <property type="protein sequence ID" value="KZS17236.1"/>
    <property type="molecule type" value="Genomic_DNA"/>
</dbReference>
<comment type="caution">
    <text evidence="2">The sequence shown here is derived from an EMBL/GenBank/DDBJ whole genome shotgun (WGS) entry which is preliminary data.</text>
</comment>
<dbReference type="AlphaFoldDB" id="A0A165A6N5"/>
<accession>A0A165A6N5</accession>
<evidence type="ECO:0000256" key="1">
    <source>
        <dbReference type="SAM" id="SignalP"/>
    </source>
</evidence>
<reference evidence="2 3" key="1">
    <citation type="submission" date="2016-03" db="EMBL/GenBank/DDBJ databases">
        <title>EvidentialGene: Evidence-directed Construction of Genes on Genomes.</title>
        <authorList>
            <person name="Gilbert D.G."/>
            <person name="Choi J.-H."/>
            <person name="Mockaitis K."/>
            <person name="Colbourne J."/>
            <person name="Pfrender M."/>
        </authorList>
    </citation>
    <scope>NUCLEOTIDE SEQUENCE [LARGE SCALE GENOMIC DNA]</scope>
    <source>
        <strain evidence="2 3">Xinb3</strain>
        <tissue evidence="2">Complete organism</tissue>
    </source>
</reference>
<organism evidence="2 3">
    <name type="scientific">Daphnia magna</name>
    <dbReference type="NCBI Taxonomy" id="35525"/>
    <lineage>
        <taxon>Eukaryota</taxon>
        <taxon>Metazoa</taxon>
        <taxon>Ecdysozoa</taxon>
        <taxon>Arthropoda</taxon>
        <taxon>Crustacea</taxon>
        <taxon>Branchiopoda</taxon>
        <taxon>Diplostraca</taxon>
        <taxon>Cladocera</taxon>
        <taxon>Anomopoda</taxon>
        <taxon>Daphniidae</taxon>
        <taxon>Daphnia</taxon>
    </lineage>
</organism>
<dbReference type="Proteomes" id="UP000076858">
    <property type="component" value="Unassembled WGS sequence"/>
</dbReference>
<gene>
    <name evidence="2" type="ORF">APZ42_016832</name>
</gene>
<evidence type="ECO:0000313" key="2">
    <source>
        <dbReference type="EMBL" id="KZS17236.1"/>
    </source>
</evidence>
<keyword evidence="1" id="KW-0732">Signal</keyword>